<evidence type="ECO:0000313" key="11">
    <source>
        <dbReference type="Proteomes" id="UP000470771"/>
    </source>
</evidence>
<dbReference type="PIRSF" id="PIRSF015855">
    <property type="entry name" value="TypeIII_Mtase_mKpnI"/>
    <property type="match status" value="1"/>
</dbReference>
<evidence type="ECO:0000256" key="7">
    <source>
        <dbReference type="SAM" id="MobiDB-lite"/>
    </source>
</evidence>
<evidence type="ECO:0000256" key="2">
    <source>
        <dbReference type="ARBA" id="ARBA00011900"/>
    </source>
</evidence>
<dbReference type="GO" id="GO:0032259">
    <property type="term" value="P:methylation"/>
    <property type="evidence" value="ECO:0007669"/>
    <property type="project" value="UniProtKB-KW"/>
</dbReference>
<dbReference type="SUPFAM" id="SSF53335">
    <property type="entry name" value="S-adenosyl-L-methionine-dependent methyltransferases"/>
    <property type="match status" value="1"/>
</dbReference>
<dbReference type="InterPro" id="IPR002941">
    <property type="entry name" value="DNA_methylase_N4/N6"/>
</dbReference>
<dbReference type="Pfam" id="PF01555">
    <property type="entry name" value="N6_N4_Mtase"/>
    <property type="match status" value="1"/>
</dbReference>
<keyword evidence="3 10" id="KW-0489">Methyltransferase</keyword>
<evidence type="ECO:0000256" key="1">
    <source>
        <dbReference type="ARBA" id="ARBA00006594"/>
    </source>
</evidence>
<dbReference type="GO" id="GO:0009007">
    <property type="term" value="F:site-specific DNA-methyltransferase (adenine-specific) activity"/>
    <property type="evidence" value="ECO:0007669"/>
    <property type="project" value="UniProtKB-EC"/>
</dbReference>
<dbReference type="EMBL" id="WWNE01000007">
    <property type="protein sequence ID" value="NBG66410.1"/>
    <property type="molecule type" value="Genomic_DNA"/>
</dbReference>
<dbReference type="InterPro" id="IPR002295">
    <property type="entry name" value="N4/N6-MTase_EcoPI_Mod-like"/>
</dbReference>
<dbReference type="InterPro" id="IPR002052">
    <property type="entry name" value="DNA_methylase_N6_adenine_CS"/>
</dbReference>
<feature type="domain" description="Type III restriction/modification enzyme methylation subunit" evidence="9">
    <location>
        <begin position="37"/>
        <end position="92"/>
    </location>
</feature>
<dbReference type="GO" id="GO:0003677">
    <property type="term" value="F:DNA binding"/>
    <property type="evidence" value="ECO:0007669"/>
    <property type="project" value="InterPro"/>
</dbReference>
<gene>
    <name evidence="10" type="ORF">GQN54_09800</name>
</gene>
<keyword evidence="11" id="KW-1185">Reference proteome</keyword>
<keyword evidence="5" id="KW-0949">S-adenosyl-L-methionine</keyword>
<dbReference type="Pfam" id="PF12564">
    <property type="entry name" value="TypeIII_RM_meth"/>
    <property type="match status" value="1"/>
</dbReference>
<name>A0A6N9NMG5_9FLAO</name>
<evidence type="ECO:0000313" key="10">
    <source>
        <dbReference type="EMBL" id="NBG66410.1"/>
    </source>
</evidence>
<evidence type="ECO:0000256" key="5">
    <source>
        <dbReference type="ARBA" id="ARBA00022691"/>
    </source>
</evidence>
<dbReference type="Gene3D" id="3.40.50.150">
    <property type="entry name" value="Vaccinia Virus protein VP39"/>
    <property type="match status" value="2"/>
</dbReference>
<evidence type="ECO:0000256" key="3">
    <source>
        <dbReference type="ARBA" id="ARBA00022603"/>
    </source>
</evidence>
<evidence type="ECO:0000256" key="6">
    <source>
        <dbReference type="ARBA" id="ARBA00047942"/>
    </source>
</evidence>
<dbReference type="EC" id="2.1.1.72" evidence="2"/>
<accession>A0A6N9NMG5</accession>
<proteinExistence type="inferred from homology"/>
<feature type="region of interest" description="Disordered" evidence="7">
    <location>
        <begin position="305"/>
        <end position="328"/>
    </location>
</feature>
<comment type="similarity">
    <text evidence="1">Belongs to the N(4)/N(6)-methyltransferase family.</text>
</comment>
<evidence type="ECO:0000259" key="9">
    <source>
        <dbReference type="Pfam" id="PF12564"/>
    </source>
</evidence>
<dbReference type="InterPro" id="IPR022221">
    <property type="entry name" value="TypeIII_RM_meth"/>
</dbReference>
<dbReference type="GO" id="GO:0008170">
    <property type="term" value="F:N-methyltransferase activity"/>
    <property type="evidence" value="ECO:0007669"/>
    <property type="project" value="InterPro"/>
</dbReference>
<keyword evidence="4 10" id="KW-0808">Transferase</keyword>
<feature type="domain" description="DNA methylase N-4/N-6" evidence="8">
    <location>
        <begin position="194"/>
        <end position="487"/>
    </location>
</feature>
<evidence type="ECO:0000256" key="4">
    <source>
        <dbReference type="ARBA" id="ARBA00022679"/>
    </source>
</evidence>
<dbReference type="Proteomes" id="UP000470771">
    <property type="component" value="Unassembled WGS sequence"/>
</dbReference>
<dbReference type="PRINTS" id="PR00506">
    <property type="entry name" value="D21N6MTFRASE"/>
</dbReference>
<reference evidence="10 11" key="1">
    <citation type="submission" date="2019-12" db="EMBL/GenBank/DDBJ databases">
        <authorList>
            <person name="Zhao J."/>
        </authorList>
    </citation>
    <scope>NUCLEOTIDE SEQUENCE [LARGE SCALE GENOMIC DNA]</scope>
    <source>
        <strain evidence="10 11">S-15</strain>
    </source>
</reference>
<dbReference type="InterPro" id="IPR029063">
    <property type="entry name" value="SAM-dependent_MTases_sf"/>
</dbReference>
<organism evidence="10 11">
    <name type="scientific">Acidiluteibacter ferrifornacis</name>
    <dbReference type="NCBI Taxonomy" id="2692424"/>
    <lineage>
        <taxon>Bacteria</taxon>
        <taxon>Pseudomonadati</taxon>
        <taxon>Bacteroidota</taxon>
        <taxon>Flavobacteriia</taxon>
        <taxon>Flavobacteriales</taxon>
        <taxon>Cryomorphaceae</taxon>
        <taxon>Acidiluteibacter</taxon>
    </lineage>
</organism>
<dbReference type="AlphaFoldDB" id="A0A6N9NMG5"/>
<comment type="catalytic activity">
    <reaction evidence="6">
        <text>a 2'-deoxyadenosine in DNA + S-adenosyl-L-methionine = an N(6)-methyl-2'-deoxyadenosine in DNA + S-adenosyl-L-homocysteine + H(+)</text>
        <dbReference type="Rhea" id="RHEA:15197"/>
        <dbReference type="Rhea" id="RHEA-COMP:12418"/>
        <dbReference type="Rhea" id="RHEA-COMP:12419"/>
        <dbReference type="ChEBI" id="CHEBI:15378"/>
        <dbReference type="ChEBI" id="CHEBI:57856"/>
        <dbReference type="ChEBI" id="CHEBI:59789"/>
        <dbReference type="ChEBI" id="CHEBI:90615"/>
        <dbReference type="ChEBI" id="CHEBI:90616"/>
        <dbReference type="EC" id="2.1.1.72"/>
    </reaction>
</comment>
<sequence>MMQLFEHVKEVLSKNESFCKDGKLFKNNVVEAALKLDAELLTILLKDDTTKKHFFTTVEGVQVFDKVKFQQFVSNKQFLPDSYTTFKNKIGLTANGEYLTEANEVVLDFPYKDCVLEGGQTKEDQKRKEIFWNETLAGDEIDRLFEPKVLTNWKRYDKKGEHAPTSVSDKDNLMIKGNNLIAMHSLESRFKGKVKLIYIDPPYNTGKDGFQYNDRFSLSAWLAFLSNRLEIAKRLLSNEGVIFIQIDDKYKDYLKVLLDGLFKRENFICNIIWKKRGGAPNDKIIGSTHENILLYCKSPNYSLNKKPRSEKQLSRYGNPDNHPKGKWASDNLMANVKGGRFVQSLHFPIKNPNTGEEFLPSSNGNWRFNKERIDELLKNDEIYFGADGKGRPKLKRFLSDLKDDGVSVATIWDDVPQNNTASSEIEKLFGSVNEFDTPKPEGLIEKIITIGSNENDIVLDFFAGSGTTAAVAHKMKRQFITIEQMDYVESVTKLRLKKVIEGEQGGISEKVNWKGGGSFVYAELAENAASYISKIEELKSSKDAVALWNKLKEEPFISYRVSPSEFDANIDSFEQLELDDQKKLLISTIDKNHLYINYADIEDKTYNISDADKKLNLQFYNR</sequence>
<dbReference type="PROSITE" id="PS00092">
    <property type="entry name" value="N6_MTASE"/>
    <property type="match status" value="1"/>
</dbReference>
<protein>
    <recommendedName>
        <fullName evidence="2">site-specific DNA-methyltransferase (adenine-specific)</fullName>
        <ecNumber evidence="2">2.1.1.72</ecNumber>
    </recommendedName>
</protein>
<comment type="caution">
    <text evidence="10">The sequence shown here is derived from an EMBL/GenBank/DDBJ whole genome shotgun (WGS) entry which is preliminary data.</text>
</comment>
<evidence type="ECO:0000259" key="8">
    <source>
        <dbReference type="Pfam" id="PF01555"/>
    </source>
</evidence>